<evidence type="ECO:0000313" key="1">
    <source>
        <dbReference type="EMBL" id="QOW09796.1"/>
    </source>
</evidence>
<proteinExistence type="predicted"/>
<protein>
    <submittedName>
        <fullName evidence="1">Uncharacterized protein</fullName>
    </submittedName>
</protein>
<accession>A0A7M2Y6T6</accession>
<reference evidence="1 2" key="1">
    <citation type="submission" date="2019-05" db="EMBL/GenBank/DDBJ databases">
        <title>Chryseobacterium sp. isolated from King George Island, maritime Antarctica.</title>
        <authorList>
            <person name="Peng X."/>
        </authorList>
    </citation>
    <scope>NUCLEOTIDE SEQUENCE [LARGE SCALE GENOMIC DNA]</scope>
    <source>
        <strain evidence="1 2">7-3A</strain>
    </source>
</reference>
<keyword evidence="2" id="KW-1185">Reference proteome</keyword>
<dbReference type="AlphaFoldDB" id="A0A7M2Y6T6"/>
<dbReference type="Proteomes" id="UP000594195">
    <property type="component" value="Chromosome"/>
</dbReference>
<gene>
    <name evidence="1" type="ORF">Q73A0000_05145</name>
</gene>
<evidence type="ECO:0000313" key="2">
    <source>
        <dbReference type="Proteomes" id="UP000594195"/>
    </source>
</evidence>
<dbReference type="EMBL" id="CP040442">
    <property type="protein sequence ID" value="QOW09796.1"/>
    <property type="molecule type" value="Genomic_DNA"/>
</dbReference>
<sequence>MISSLNEIYNSLEVLKKDYGIFCFYNNDLEKSKEVIKQYLIERFKWVNTCSFTHKNLGDTFLHSVLDSLYEYLIDEQQFKFKRDHSEFEVTVSNFVTQHSNISFINPDFSTIFGHTLVHEFYKESGCKNIIFKTIESTWNLVAEEYTEKCTIDEYMLEEENKLPLIISSMNYPSPKLTDDFVELMEGREVALYIISGVDRIADTLQLCRIIDGEFMLIKRK</sequence>
<name>A0A7M2Y6T6_9FLAO</name>
<organism evidence="1 2">
    <name type="scientific">Kaistella flava</name>
    <name type="common">ex Peng et al. 2021</name>
    <dbReference type="NCBI Taxonomy" id="2038776"/>
    <lineage>
        <taxon>Bacteria</taxon>
        <taxon>Pseudomonadati</taxon>
        <taxon>Bacteroidota</taxon>
        <taxon>Flavobacteriia</taxon>
        <taxon>Flavobacteriales</taxon>
        <taxon>Weeksellaceae</taxon>
        <taxon>Chryseobacterium group</taxon>
        <taxon>Kaistella</taxon>
    </lineage>
</organism>
<dbReference type="KEGG" id="kfa:Q73A0000_05145"/>